<reference evidence="1 2" key="1">
    <citation type="submission" date="2024-04" db="EMBL/GenBank/DDBJ databases">
        <authorList>
            <person name="Fracassetti M."/>
        </authorList>
    </citation>
    <scope>NUCLEOTIDE SEQUENCE [LARGE SCALE GENOMIC DNA]</scope>
</reference>
<dbReference type="AlphaFoldDB" id="A0AAV2EFG1"/>
<evidence type="ECO:0000313" key="2">
    <source>
        <dbReference type="Proteomes" id="UP001497516"/>
    </source>
</evidence>
<protein>
    <submittedName>
        <fullName evidence="1">Uncharacterized protein</fullName>
    </submittedName>
</protein>
<gene>
    <name evidence="1" type="ORF">LTRI10_LOCUS25642</name>
</gene>
<organism evidence="1 2">
    <name type="scientific">Linum trigynum</name>
    <dbReference type="NCBI Taxonomy" id="586398"/>
    <lineage>
        <taxon>Eukaryota</taxon>
        <taxon>Viridiplantae</taxon>
        <taxon>Streptophyta</taxon>
        <taxon>Embryophyta</taxon>
        <taxon>Tracheophyta</taxon>
        <taxon>Spermatophyta</taxon>
        <taxon>Magnoliopsida</taxon>
        <taxon>eudicotyledons</taxon>
        <taxon>Gunneridae</taxon>
        <taxon>Pentapetalae</taxon>
        <taxon>rosids</taxon>
        <taxon>fabids</taxon>
        <taxon>Malpighiales</taxon>
        <taxon>Linaceae</taxon>
        <taxon>Linum</taxon>
    </lineage>
</organism>
<name>A0AAV2EFG1_9ROSI</name>
<accession>A0AAV2EFG1</accession>
<dbReference type="EMBL" id="OZ034817">
    <property type="protein sequence ID" value="CAL1384437.1"/>
    <property type="molecule type" value="Genomic_DNA"/>
</dbReference>
<proteinExistence type="predicted"/>
<evidence type="ECO:0000313" key="1">
    <source>
        <dbReference type="EMBL" id="CAL1384437.1"/>
    </source>
</evidence>
<keyword evidence="2" id="KW-1185">Reference proteome</keyword>
<sequence>MIATSPPPTRTMMSAGRRLMLLPGSSQLATGGYVSKYEHGPIHVPRIDPYGSTWRRRILRRERVRAY</sequence>
<dbReference type="Proteomes" id="UP001497516">
    <property type="component" value="Chromosome 4"/>
</dbReference>